<dbReference type="EMBL" id="CP016312">
    <property type="protein sequence ID" value="APD08380.1"/>
    <property type="molecule type" value="Genomic_DNA"/>
</dbReference>
<evidence type="ECO:0000313" key="3">
    <source>
        <dbReference type="Proteomes" id="UP000182993"/>
    </source>
</evidence>
<feature type="domain" description="HEPN" evidence="1">
    <location>
        <begin position="19"/>
        <end position="129"/>
    </location>
</feature>
<name>A0A1J0LQT7_THEBO</name>
<accession>A0A1J0LQT7</accession>
<organism evidence="2 3">
    <name type="scientific">Thermus brockianus</name>
    <dbReference type="NCBI Taxonomy" id="56956"/>
    <lineage>
        <taxon>Bacteria</taxon>
        <taxon>Thermotogati</taxon>
        <taxon>Deinococcota</taxon>
        <taxon>Deinococci</taxon>
        <taxon>Thermales</taxon>
        <taxon>Thermaceae</taxon>
        <taxon>Thermus</taxon>
    </lineage>
</organism>
<sequence length="137" mass="14983">MCPSLPCHNGGVNRARDWLEQARYNLRHARGSLDLGDYAWASCPQQAAEAALKGLHLSRGQVAWGHSILDLLADLPSGISVPEGLVEAAKILDKYYIPTRYPDAHPAGPAARHYTRSEAVEAVRLAEDFLAFVEAHL</sequence>
<dbReference type="SMART" id="SM00748">
    <property type="entry name" value="HEPN"/>
    <property type="match status" value="1"/>
</dbReference>
<dbReference type="STRING" id="56956.A0O31_00153"/>
<evidence type="ECO:0000259" key="1">
    <source>
        <dbReference type="PROSITE" id="PS50910"/>
    </source>
</evidence>
<dbReference type="SUPFAM" id="SSF81593">
    <property type="entry name" value="Nucleotidyltransferase substrate binding subunit/domain"/>
    <property type="match status" value="1"/>
</dbReference>
<dbReference type="InterPro" id="IPR007842">
    <property type="entry name" value="HEPN_dom"/>
</dbReference>
<dbReference type="Pfam" id="PF05168">
    <property type="entry name" value="HEPN"/>
    <property type="match status" value="1"/>
</dbReference>
<evidence type="ECO:0000313" key="2">
    <source>
        <dbReference type="EMBL" id="APD08380.1"/>
    </source>
</evidence>
<dbReference type="AlphaFoldDB" id="A0A1J0LQT7"/>
<dbReference type="Gene3D" id="1.20.120.330">
    <property type="entry name" value="Nucleotidyltransferases domain 2"/>
    <property type="match status" value="1"/>
</dbReference>
<dbReference type="Proteomes" id="UP000182993">
    <property type="component" value="Chromosome"/>
</dbReference>
<protein>
    <submittedName>
        <fullName evidence="2">HEPN domain protein</fullName>
    </submittedName>
</protein>
<dbReference type="KEGG" id="tbc:A0O31_00153"/>
<dbReference type="PROSITE" id="PS50910">
    <property type="entry name" value="HEPN"/>
    <property type="match status" value="1"/>
</dbReference>
<reference evidence="3" key="1">
    <citation type="submission" date="2016-06" db="EMBL/GenBank/DDBJ databases">
        <title>Whole genome sequencing of Thermus brockianus strain GE-1.</title>
        <authorList>
            <person name="Schaefers C."/>
            <person name="Blank S."/>
            <person name="Wiebusch S."/>
            <person name="Elleuche S."/>
            <person name="Antranikian G."/>
        </authorList>
    </citation>
    <scope>NUCLEOTIDE SEQUENCE [LARGE SCALE GENOMIC DNA]</scope>
    <source>
        <strain evidence="3">GE-1</strain>
    </source>
</reference>
<proteinExistence type="predicted"/>
<gene>
    <name evidence="2" type="ORF">A0O31_00153</name>
</gene>